<proteinExistence type="predicted"/>
<dbReference type="EMBL" id="CAJPVJ010000412">
    <property type="protein sequence ID" value="CAG2162385.1"/>
    <property type="molecule type" value="Genomic_DNA"/>
</dbReference>
<dbReference type="AlphaFoldDB" id="A0A7R9LD07"/>
<gene>
    <name evidence="1" type="ORF">ONB1V03_LOCUS1980</name>
</gene>
<accession>A0A7R9LD07</accession>
<keyword evidence="2" id="KW-1185">Reference proteome</keyword>
<protein>
    <submittedName>
        <fullName evidence="1">Uncharacterized protein</fullName>
    </submittedName>
</protein>
<dbReference type="Proteomes" id="UP000728032">
    <property type="component" value="Unassembled WGS sequence"/>
</dbReference>
<name>A0A7R9LD07_9ACAR</name>
<evidence type="ECO:0000313" key="2">
    <source>
        <dbReference type="Proteomes" id="UP000728032"/>
    </source>
</evidence>
<dbReference type="EMBL" id="OC915237">
    <property type="protein sequence ID" value="CAD7639430.1"/>
    <property type="molecule type" value="Genomic_DNA"/>
</dbReference>
<organism evidence="1">
    <name type="scientific">Oppiella nova</name>
    <dbReference type="NCBI Taxonomy" id="334625"/>
    <lineage>
        <taxon>Eukaryota</taxon>
        <taxon>Metazoa</taxon>
        <taxon>Ecdysozoa</taxon>
        <taxon>Arthropoda</taxon>
        <taxon>Chelicerata</taxon>
        <taxon>Arachnida</taxon>
        <taxon>Acari</taxon>
        <taxon>Acariformes</taxon>
        <taxon>Sarcoptiformes</taxon>
        <taxon>Oribatida</taxon>
        <taxon>Brachypylina</taxon>
        <taxon>Oppioidea</taxon>
        <taxon>Oppiidae</taxon>
        <taxon>Oppiella</taxon>
    </lineage>
</organism>
<reference evidence="1" key="1">
    <citation type="submission" date="2020-11" db="EMBL/GenBank/DDBJ databases">
        <authorList>
            <person name="Tran Van P."/>
        </authorList>
    </citation>
    <scope>NUCLEOTIDE SEQUENCE</scope>
</reference>
<evidence type="ECO:0000313" key="1">
    <source>
        <dbReference type="EMBL" id="CAD7639430.1"/>
    </source>
</evidence>
<sequence>MISGNHFHVLENDLKLMAKISQQHNTFGTESDLRKFDLDHHNYHINITTFTDTELHRITNTLVKIWIN</sequence>